<dbReference type="Proteomes" id="UP000295525">
    <property type="component" value="Unassembled WGS sequence"/>
</dbReference>
<feature type="transmembrane region" description="Helical" evidence="9">
    <location>
        <begin position="269"/>
        <end position="289"/>
    </location>
</feature>
<dbReference type="AlphaFoldDB" id="A0A4R3MA75"/>
<dbReference type="PANTHER" id="PTHR11795:SF442">
    <property type="entry name" value="ABC TRANSPORTER ATP-BINDING PROTEIN"/>
    <property type="match status" value="1"/>
</dbReference>
<gene>
    <name evidence="10" type="ORF">EDC26_102327</name>
</gene>
<dbReference type="Pfam" id="PF02653">
    <property type="entry name" value="BPD_transp_2"/>
    <property type="match status" value="1"/>
</dbReference>
<evidence type="ECO:0000256" key="1">
    <source>
        <dbReference type="ARBA" id="ARBA00004651"/>
    </source>
</evidence>
<evidence type="ECO:0000256" key="4">
    <source>
        <dbReference type="ARBA" id="ARBA00022692"/>
    </source>
</evidence>
<comment type="subcellular location">
    <subcellularLocation>
        <location evidence="1">Cell membrane</location>
        <topology evidence="1">Multi-pass membrane protein</topology>
    </subcellularLocation>
</comment>
<feature type="transmembrane region" description="Helical" evidence="9">
    <location>
        <begin position="20"/>
        <end position="41"/>
    </location>
</feature>
<keyword evidence="5" id="KW-0029">Amino-acid transport</keyword>
<keyword evidence="11" id="KW-1185">Reference proteome</keyword>
<dbReference type="InterPro" id="IPR052157">
    <property type="entry name" value="BCAA_transport_permease"/>
</dbReference>
<keyword evidence="7 9" id="KW-0472">Membrane</keyword>
<feature type="transmembrane region" description="Helical" evidence="9">
    <location>
        <begin position="48"/>
        <end position="66"/>
    </location>
</feature>
<evidence type="ECO:0000256" key="3">
    <source>
        <dbReference type="ARBA" id="ARBA00022475"/>
    </source>
</evidence>
<keyword evidence="2" id="KW-0813">Transport</keyword>
<feature type="transmembrane region" description="Helical" evidence="9">
    <location>
        <begin position="72"/>
        <end position="91"/>
    </location>
</feature>
<comment type="caution">
    <text evidence="10">The sequence shown here is derived from an EMBL/GenBank/DDBJ whole genome shotgun (WGS) entry which is preliminary data.</text>
</comment>
<feature type="transmembrane region" description="Helical" evidence="9">
    <location>
        <begin position="239"/>
        <end position="262"/>
    </location>
</feature>
<evidence type="ECO:0000256" key="7">
    <source>
        <dbReference type="ARBA" id="ARBA00023136"/>
    </source>
</evidence>
<feature type="transmembrane region" description="Helical" evidence="9">
    <location>
        <begin position="193"/>
        <end position="219"/>
    </location>
</feature>
<reference evidence="10 11" key="1">
    <citation type="submission" date="2019-03" db="EMBL/GenBank/DDBJ databases">
        <title>Genomic Encyclopedia of Type Strains, Phase IV (KMG-IV): sequencing the most valuable type-strain genomes for metagenomic binning, comparative biology and taxonomic classification.</title>
        <authorList>
            <person name="Goeker M."/>
        </authorList>
    </citation>
    <scope>NUCLEOTIDE SEQUENCE [LARGE SCALE GENOMIC DNA]</scope>
    <source>
        <strain evidence="10 11">DSM 24591</strain>
    </source>
</reference>
<evidence type="ECO:0000313" key="11">
    <source>
        <dbReference type="Proteomes" id="UP000295525"/>
    </source>
</evidence>
<evidence type="ECO:0000256" key="8">
    <source>
        <dbReference type="ARBA" id="ARBA00037998"/>
    </source>
</evidence>
<keyword evidence="3" id="KW-1003">Cell membrane</keyword>
<dbReference type="GO" id="GO:0006865">
    <property type="term" value="P:amino acid transport"/>
    <property type="evidence" value="ECO:0007669"/>
    <property type="project" value="UniProtKB-KW"/>
</dbReference>
<name>A0A4R3MA75_9BURK</name>
<proteinExistence type="inferred from homology"/>
<comment type="similarity">
    <text evidence="8">Belongs to the binding-protein-dependent transport system permease family. LivHM subfamily.</text>
</comment>
<organism evidence="10 11">
    <name type="scientific">Paralcaligenes ureilyticus</name>
    <dbReference type="NCBI Taxonomy" id="627131"/>
    <lineage>
        <taxon>Bacteria</taxon>
        <taxon>Pseudomonadati</taxon>
        <taxon>Pseudomonadota</taxon>
        <taxon>Betaproteobacteria</taxon>
        <taxon>Burkholderiales</taxon>
        <taxon>Alcaligenaceae</taxon>
        <taxon>Paralcaligenes</taxon>
    </lineage>
</organism>
<dbReference type="PANTHER" id="PTHR11795">
    <property type="entry name" value="BRANCHED-CHAIN AMINO ACID TRANSPORT SYSTEM PERMEASE PROTEIN LIVH"/>
    <property type="match status" value="1"/>
</dbReference>
<evidence type="ECO:0000256" key="5">
    <source>
        <dbReference type="ARBA" id="ARBA00022970"/>
    </source>
</evidence>
<accession>A0A4R3MA75</accession>
<dbReference type="OrthoDB" id="8888656at2"/>
<dbReference type="GO" id="GO:0005886">
    <property type="term" value="C:plasma membrane"/>
    <property type="evidence" value="ECO:0007669"/>
    <property type="project" value="UniProtKB-SubCell"/>
</dbReference>
<dbReference type="RefSeq" id="WP_132579952.1">
    <property type="nucleotide sequence ID" value="NZ_SMAJ01000002.1"/>
</dbReference>
<sequence length="301" mass="31542">MDLDSLLSCMSSASCVIAHGTNGLIVGMLLFLVASGVSLIFGVLKVINFAHGSLYMLGAYAALYVYRLTGNYFYAVLGGTLAVAIFGAFLERFFISRVYKSDLLMQLLVCYGWILILDDLVRIGFGAEFQSIGMPETFAVAPVMVAGSPIPPFYIFLIAISFCVALVLWLLIEKSSFGRKIRAAAANSAMASALGINTTALYAAVFALGAGLAGLAGALAAPVRSITAGMGFSVLIDSFIVTVIGGMGSMGGALVAALLIGLVRAFGSIAFPLFVEGLVFLLMSAVLVLRPNGLFGKREHT</sequence>
<dbReference type="InterPro" id="IPR001851">
    <property type="entry name" value="ABC_transp_permease"/>
</dbReference>
<evidence type="ECO:0000256" key="6">
    <source>
        <dbReference type="ARBA" id="ARBA00022989"/>
    </source>
</evidence>
<feature type="transmembrane region" description="Helical" evidence="9">
    <location>
        <begin position="153"/>
        <end position="172"/>
    </location>
</feature>
<dbReference type="EMBL" id="SMAJ01000002">
    <property type="protein sequence ID" value="TCT10370.1"/>
    <property type="molecule type" value="Genomic_DNA"/>
</dbReference>
<evidence type="ECO:0000256" key="2">
    <source>
        <dbReference type="ARBA" id="ARBA00022448"/>
    </source>
</evidence>
<protein>
    <submittedName>
        <fullName evidence="10">Amino acid/amide ABC transporter membrane protein 1 (HAAT family)</fullName>
    </submittedName>
</protein>
<dbReference type="CDD" id="cd06582">
    <property type="entry name" value="TM_PBP1_LivH_like"/>
    <property type="match status" value="1"/>
</dbReference>
<dbReference type="GO" id="GO:0022857">
    <property type="term" value="F:transmembrane transporter activity"/>
    <property type="evidence" value="ECO:0007669"/>
    <property type="project" value="InterPro"/>
</dbReference>
<keyword evidence="4 9" id="KW-0812">Transmembrane</keyword>
<evidence type="ECO:0000256" key="9">
    <source>
        <dbReference type="SAM" id="Phobius"/>
    </source>
</evidence>
<keyword evidence="6 9" id="KW-1133">Transmembrane helix</keyword>
<evidence type="ECO:0000313" key="10">
    <source>
        <dbReference type="EMBL" id="TCT10370.1"/>
    </source>
</evidence>